<dbReference type="Proteomes" id="UP001501725">
    <property type="component" value="Unassembled WGS sequence"/>
</dbReference>
<feature type="signal peptide" evidence="1">
    <location>
        <begin position="1"/>
        <end position="18"/>
    </location>
</feature>
<reference evidence="4" key="1">
    <citation type="journal article" date="2019" name="Int. J. Syst. Evol. Microbiol.">
        <title>The Global Catalogue of Microorganisms (GCM) 10K type strain sequencing project: providing services to taxonomists for standard genome sequencing and annotation.</title>
        <authorList>
            <consortium name="The Broad Institute Genomics Platform"/>
            <consortium name="The Broad Institute Genome Sequencing Center for Infectious Disease"/>
            <person name="Wu L."/>
            <person name="Ma J."/>
        </authorList>
    </citation>
    <scope>NUCLEOTIDE SEQUENCE [LARGE SCALE GENOMIC DNA]</scope>
    <source>
        <strain evidence="4">JCM 17919</strain>
    </source>
</reference>
<gene>
    <name evidence="3" type="ORF">GCM10023184_31930</name>
</gene>
<dbReference type="RefSeq" id="WP_345256759.1">
    <property type="nucleotide sequence ID" value="NZ_BAABGY010000009.1"/>
</dbReference>
<sequence length="144" mass="15468">MKKLFLIAILLISLGATAQSKAETGVLAAAKAFHEAVFLNKDSAALDRLLASEVTYGHSGGKIEDRAGMIQGAIRNTSTYSGVTMSPVQVLLKGKTAVTRHGMTGTENKADGTKSELRLNILQTWIKDGRSWKLMARQAVRQAP</sequence>
<keyword evidence="4" id="KW-1185">Reference proteome</keyword>
<dbReference type="SUPFAM" id="SSF54427">
    <property type="entry name" value="NTF2-like"/>
    <property type="match status" value="1"/>
</dbReference>
<comment type="caution">
    <text evidence="3">The sequence shown here is derived from an EMBL/GenBank/DDBJ whole genome shotgun (WGS) entry which is preliminary data.</text>
</comment>
<dbReference type="Gene3D" id="3.10.450.50">
    <property type="match status" value="1"/>
</dbReference>
<evidence type="ECO:0000259" key="2">
    <source>
        <dbReference type="Pfam" id="PF14534"/>
    </source>
</evidence>
<keyword evidence="1" id="KW-0732">Signal</keyword>
<evidence type="ECO:0000313" key="4">
    <source>
        <dbReference type="Proteomes" id="UP001501725"/>
    </source>
</evidence>
<dbReference type="InterPro" id="IPR027843">
    <property type="entry name" value="DUF4440"/>
</dbReference>
<protein>
    <submittedName>
        <fullName evidence="3">Nuclear transport factor 2 family protein</fullName>
    </submittedName>
</protein>
<evidence type="ECO:0000313" key="3">
    <source>
        <dbReference type="EMBL" id="GAA4336565.1"/>
    </source>
</evidence>
<evidence type="ECO:0000256" key="1">
    <source>
        <dbReference type="SAM" id="SignalP"/>
    </source>
</evidence>
<name>A0ABP8HA69_9BACT</name>
<dbReference type="Pfam" id="PF14534">
    <property type="entry name" value="DUF4440"/>
    <property type="match status" value="1"/>
</dbReference>
<dbReference type="EMBL" id="BAABGY010000009">
    <property type="protein sequence ID" value="GAA4336565.1"/>
    <property type="molecule type" value="Genomic_DNA"/>
</dbReference>
<organism evidence="3 4">
    <name type="scientific">Flaviaesturariibacter amylovorans</name>
    <dbReference type="NCBI Taxonomy" id="1084520"/>
    <lineage>
        <taxon>Bacteria</taxon>
        <taxon>Pseudomonadati</taxon>
        <taxon>Bacteroidota</taxon>
        <taxon>Chitinophagia</taxon>
        <taxon>Chitinophagales</taxon>
        <taxon>Chitinophagaceae</taxon>
        <taxon>Flaviaestuariibacter</taxon>
    </lineage>
</organism>
<accession>A0ABP8HA69</accession>
<proteinExistence type="predicted"/>
<feature type="chain" id="PRO_5046099941" evidence="1">
    <location>
        <begin position="19"/>
        <end position="144"/>
    </location>
</feature>
<dbReference type="InterPro" id="IPR032710">
    <property type="entry name" value="NTF2-like_dom_sf"/>
</dbReference>
<feature type="domain" description="DUF4440" evidence="2">
    <location>
        <begin position="27"/>
        <end position="134"/>
    </location>
</feature>